<dbReference type="EMBL" id="BLLG01000011">
    <property type="protein sequence ID" value="GFH37610.1"/>
    <property type="molecule type" value="Genomic_DNA"/>
</dbReference>
<keyword evidence="3" id="KW-1185">Reference proteome</keyword>
<gene>
    <name evidence="2" type="ORF">SCWH03_38480</name>
</gene>
<reference evidence="2 3" key="1">
    <citation type="submission" date="2020-02" db="EMBL/GenBank/DDBJ databases">
        <title>Whole Genome Shotgun Sequence of Streptomyces sp. strain CWH03.</title>
        <authorList>
            <person name="Dohra H."/>
            <person name="Kodani S."/>
            <person name="Yamamura H."/>
        </authorList>
    </citation>
    <scope>NUCLEOTIDE SEQUENCE [LARGE SCALE GENOMIC DNA]</scope>
    <source>
        <strain evidence="2 3">CWH03</strain>
    </source>
</reference>
<organism evidence="2 3">
    <name type="scientific">Streptomyces pacificus</name>
    <dbReference type="NCBI Taxonomy" id="2705029"/>
    <lineage>
        <taxon>Bacteria</taxon>
        <taxon>Bacillati</taxon>
        <taxon>Actinomycetota</taxon>
        <taxon>Actinomycetes</taxon>
        <taxon>Kitasatosporales</taxon>
        <taxon>Streptomycetaceae</taxon>
        <taxon>Streptomyces</taxon>
    </lineage>
</organism>
<feature type="region of interest" description="Disordered" evidence="1">
    <location>
        <begin position="149"/>
        <end position="226"/>
    </location>
</feature>
<evidence type="ECO:0000256" key="1">
    <source>
        <dbReference type="SAM" id="MobiDB-lite"/>
    </source>
</evidence>
<proteinExistence type="predicted"/>
<dbReference type="Proteomes" id="UP000484988">
    <property type="component" value="Unassembled WGS sequence"/>
</dbReference>
<evidence type="ECO:0000313" key="3">
    <source>
        <dbReference type="Proteomes" id="UP000484988"/>
    </source>
</evidence>
<accession>A0A6A0AXD7</accession>
<protein>
    <submittedName>
        <fullName evidence="2">Uncharacterized protein</fullName>
    </submittedName>
</protein>
<evidence type="ECO:0000313" key="2">
    <source>
        <dbReference type="EMBL" id="GFH37610.1"/>
    </source>
</evidence>
<dbReference type="AlphaFoldDB" id="A0A6A0AXD7"/>
<name>A0A6A0AXD7_9ACTN</name>
<sequence>MLVPEGEPWPNDAEPVDRVCSGWAAALAVATSHPAPALWWDADRVGFTLATGFRCPVGYVWPADGTTAGEEEAMHTFAARLALAPVLDLQALEADPSRSGHGRPRWPVGPAAVPTRTGPALPEGIAPGADTDGIRAAARAAAAREQGVAAREQGVAQKGRGRTVHAVGHRPPATAVRRPGPRADRRGLPADCPRPRPPQCGVEGRRCRTARPRPTGALARDRAPAR</sequence>
<comment type="caution">
    <text evidence="2">The sequence shown here is derived from an EMBL/GenBank/DDBJ whole genome shotgun (WGS) entry which is preliminary data.</text>
</comment>